<dbReference type="PANTHER" id="PTHR43591">
    <property type="entry name" value="METHYLTRANSFERASE"/>
    <property type="match status" value="1"/>
</dbReference>
<dbReference type="InterPro" id="IPR013216">
    <property type="entry name" value="Methyltransf_11"/>
</dbReference>
<protein>
    <submittedName>
        <fullName evidence="2">Methyltransferase domain-containing protein</fullName>
    </submittedName>
</protein>
<dbReference type="STRING" id="390242.SAMN04488024_107210"/>
<accession>A0A1G6X320</accession>
<dbReference type="CDD" id="cd02440">
    <property type="entry name" value="AdoMet_MTases"/>
    <property type="match status" value="1"/>
</dbReference>
<dbReference type="Pfam" id="PF08241">
    <property type="entry name" value="Methyltransf_11"/>
    <property type="match status" value="1"/>
</dbReference>
<name>A0A1G6X320_9SPHI</name>
<dbReference type="AlphaFoldDB" id="A0A1G6X320"/>
<dbReference type="Gene3D" id="3.40.50.150">
    <property type="entry name" value="Vaccinia Virus protein VP39"/>
    <property type="match status" value="1"/>
</dbReference>
<proteinExistence type="predicted"/>
<dbReference type="RefSeq" id="WP_167356628.1">
    <property type="nucleotide sequence ID" value="NZ_FMZH01000007.1"/>
</dbReference>
<keyword evidence="2" id="KW-0808">Transferase</keyword>
<sequence length="258" mass="29759">MKFSKTASDVYKVKDREIRRLNDLNINRDHSLYLHYKFYQDELFKALKQHAKGKLLDIGCGNKPYKQLIEHQIESYLGCDIVQSENNTVDIICNADEIPMESSLFDTVISTQTIEHVENPQGLVAEAYRLVKPNGYLIISGPMYWPLHEEPFDFYRFTKYGFKHTIEHAGFEIETICPCGGKWALAGQALLHAIYPTLYNIKGFKGKIIGFIVKTLRLIKLINIVFEHLDNHVTDYTNTMNYVVIAKKTVKNFEDTTA</sequence>
<dbReference type="Proteomes" id="UP000199455">
    <property type="component" value="Unassembled WGS sequence"/>
</dbReference>
<dbReference type="EMBL" id="FMZH01000007">
    <property type="protein sequence ID" value="SDD72600.1"/>
    <property type="molecule type" value="Genomic_DNA"/>
</dbReference>
<evidence type="ECO:0000259" key="1">
    <source>
        <dbReference type="Pfam" id="PF08241"/>
    </source>
</evidence>
<feature type="domain" description="Methyltransferase type 11" evidence="1">
    <location>
        <begin position="56"/>
        <end position="139"/>
    </location>
</feature>
<gene>
    <name evidence="2" type="ORF">SAMN04488024_107210</name>
</gene>
<evidence type="ECO:0000313" key="2">
    <source>
        <dbReference type="EMBL" id="SDD72600.1"/>
    </source>
</evidence>
<dbReference type="SUPFAM" id="SSF53335">
    <property type="entry name" value="S-adenosyl-L-methionine-dependent methyltransferases"/>
    <property type="match status" value="1"/>
</dbReference>
<keyword evidence="2" id="KW-0489">Methyltransferase</keyword>
<dbReference type="PANTHER" id="PTHR43591:SF24">
    <property type="entry name" value="2-METHOXY-6-POLYPRENYL-1,4-BENZOQUINOL METHYLASE, MITOCHONDRIAL"/>
    <property type="match status" value="1"/>
</dbReference>
<keyword evidence="3" id="KW-1185">Reference proteome</keyword>
<organism evidence="2 3">
    <name type="scientific">Pedobacter soli</name>
    <dbReference type="NCBI Taxonomy" id="390242"/>
    <lineage>
        <taxon>Bacteria</taxon>
        <taxon>Pseudomonadati</taxon>
        <taxon>Bacteroidota</taxon>
        <taxon>Sphingobacteriia</taxon>
        <taxon>Sphingobacteriales</taxon>
        <taxon>Sphingobacteriaceae</taxon>
        <taxon>Pedobacter</taxon>
    </lineage>
</organism>
<evidence type="ECO:0000313" key="3">
    <source>
        <dbReference type="Proteomes" id="UP000199455"/>
    </source>
</evidence>
<dbReference type="InterPro" id="IPR029063">
    <property type="entry name" value="SAM-dependent_MTases_sf"/>
</dbReference>
<dbReference type="GO" id="GO:0008757">
    <property type="term" value="F:S-adenosylmethionine-dependent methyltransferase activity"/>
    <property type="evidence" value="ECO:0007669"/>
    <property type="project" value="InterPro"/>
</dbReference>
<dbReference type="GO" id="GO:0032259">
    <property type="term" value="P:methylation"/>
    <property type="evidence" value="ECO:0007669"/>
    <property type="project" value="UniProtKB-KW"/>
</dbReference>
<reference evidence="3" key="1">
    <citation type="submission" date="2016-10" db="EMBL/GenBank/DDBJ databases">
        <authorList>
            <person name="Varghese N."/>
            <person name="Submissions S."/>
        </authorList>
    </citation>
    <scope>NUCLEOTIDE SEQUENCE [LARGE SCALE GENOMIC DNA]</scope>
    <source>
        <strain evidence="3">DSM 18609</strain>
    </source>
</reference>